<dbReference type="PANTHER" id="PTHR46546">
    <property type="entry name" value="SHEWANELLA-LIKE PROTEIN PHOSPHATASE 1"/>
    <property type="match status" value="1"/>
</dbReference>
<name>A0A5B2VL71_9BACT</name>
<feature type="chain" id="PRO_5022873766" evidence="1">
    <location>
        <begin position="21"/>
        <end position="853"/>
    </location>
</feature>
<keyword evidence="1" id="KW-0732">Signal</keyword>
<reference evidence="3 4" key="2">
    <citation type="submission" date="2019-09" db="EMBL/GenBank/DDBJ databases">
        <authorList>
            <person name="Jin C."/>
        </authorList>
    </citation>
    <scope>NUCLEOTIDE SEQUENCE [LARGE SCALE GENOMIC DNA]</scope>
    <source>
        <strain evidence="3 4">BN140078</strain>
    </source>
</reference>
<accession>A0A5B2VL71</accession>
<dbReference type="InterPro" id="IPR036249">
    <property type="entry name" value="Thioredoxin-like_sf"/>
</dbReference>
<dbReference type="InterPro" id="IPR000866">
    <property type="entry name" value="AhpC/TSA"/>
</dbReference>
<dbReference type="InterPro" id="IPR029052">
    <property type="entry name" value="Metallo-depent_PP-like"/>
</dbReference>
<feature type="signal peptide" evidence="1">
    <location>
        <begin position="1"/>
        <end position="20"/>
    </location>
</feature>
<evidence type="ECO:0000259" key="2">
    <source>
        <dbReference type="PROSITE" id="PS51352"/>
    </source>
</evidence>
<dbReference type="SUPFAM" id="SSF52833">
    <property type="entry name" value="Thioredoxin-like"/>
    <property type="match status" value="1"/>
</dbReference>
<dbReference type="SUPFAM" id="SSF56300">
    <property type="entry name" value="Metallo-dependent phosphatases"/>
    <property type="match status" value="1"/>
</dbReference>
<comment type="caution">
    <text evidence="3">The sequence shown here is derived from an EMBL/GenBank/DDBJ whole genome shotgun (WGS) entry which is preliminary data.</text>
</comment>
<reference evidence="3 4" key="1">
    <citation type="submission" date="2019-09" db="EMBL/GenBank/DDBJ databases">
        <title>Chitinophaga ginsengihumi sp. nov., isolated from soil of ginseng rhizosphere.</title>
        <authorList>
            <person name="Lee J."/>
        </authorList>
    </citation>
    <scope>NUCLEOTIDE SEQUENCE [LARGE SCALE GENOMIC DNA]</scope>
    <source>
        <strain evidence="3 4">BN140078</strain>
    </source>
</reference>
<dbReference type="AlphaFoldDB" id="A0A5B2VL71"/>
<gene>
    <name evidence="3" type="ORF">F0L74_26445</name>
</gene>
<evidence type="ECO:0000313" key="3">
    <source>
        <dbReference type="EMBL" id="KAA2239735.1"/>
    </source>
</evidence>
<dbReference type="InterPro" id="IPR006186">
    <property type="entry name" value="Ser/Thr-sp_prot-phosphatase"/>
</dbReference>
<dbReference type="CDD" id="cd02966">
    <property type="entry name" value="TlpA_like_family"/>
    <property type="match status" value="1"/>
</dbReference>
<dbReference type="Gene3D" id="3.40.30.10">
    <property type="entry name" value="Glutaredoxin"/>
    <property type="match status" value="1"/>
</dbReference>
<dbReference type="Proteomes" id="UP000324611">
    <property type="component" value="Unassembled WGS sequence"/>
</dbReference>
<dbReference type="EMBL" id="VUOC01000004">
    <property type="protein sequence ID" value="KAA2239735.1"/>
    <property type="molecule type" value="Genomic_DNA"/>
</dbReference>
<dbReference type="GO" id="GO:0016787">
    <property type="term" value="F:hydrolase activity"/>
    <property type="evidence" value="ECO:0007669"/>
    <property type="project" value="InterPro"/>
</dbReference>
<dbReference type="SMART" id="SM00156">
    <property type="entry name" value="PP2Ac"/>
    <property type="match status" value="1"/>
</dbReference>
<dbReference type="InterPro" id="IPR013766">
    <property type="entry name" value="Thioredoxin_domain"/>
</dbReference>
<sequence>MIRKVLFFLAMLLCPLLVNAQKGKIVIEGNFTTGYKVDTVLLEYFNPDDLADYHFSDLKTEYKSEAIPLTKGRFKKVVYTDRPVAVKIFCQNPYSINRLRGPINRFASGFMEPGDSLHLVNDADNIRYMGKGATNFIVWGEISKVHYKPDPPIGFSLLQRYLFFSQQCDSIAMKKQKIMNKYKDGMTAVAFTYLNGNMISLGEQNRAEKFGILVYNRKKVGLSDADLVRIYDTTIGRSAVVRLPVDDNTMLNQLADFYCSPFSRILYQYTEGFKDSFFNQDLVEQNVGLYYFIRNNYSGLARAKMLTTILTVYMLRKGGTNPEYLSCVDDFMSIPGYFKQKKYVKKYVEGSLRVEEGAYAPFFSLTDVDGKKFSLTDLKGKVVFMDFWFTGCTGCTQIVPALTNIEKAFEDNPNVAFVSISIDEDKKRWIESINRGKYTTGKGINLYTEGEGGNHSVLESYNVSSYPRFFLIDAEGKIAFYPAPSPLVKNGEILGRMIKQKVAEIMDGPYLVYDDSTIVCKTVTGSDRGKSIVREEIYNISQKEQLLLPVMTDMEDRGFKVKLKQKLTPEPTVFEMPSSLMVLSDIEGNFEAFRELLQSNGVIDQDYNWTFGNGHLVLAGDFFDRGKQVTEVLWLIYLLEQKAREKGGYVHFVLGNHEIMNLNGDLRYVQQKYHNNARILGSDYQSLWGKDSELGRWLRTKNIIEKIGDLLVCHGGISSNVNGLDISLESINASAREYYDREHEIGGNEGVLNVLYNKKYSPFWYRGYYNENEASLQQIDSTLKKFGVRKIVTGHTINQSGTIGVYYGGRVINTDTEHAKRKSEALLIENGEFFRVNRHGERRLLISDGMVVR</sequence>
<dbReference type="PROSITE" id="PS51352">
    <property type="entry name" value="THIOREDOXIN_2"/>
    <property type="match status" value="1"/>
</dbReference>
<dbReference type="Pfam" id="PF00149">
    <property type="entry name" value="Metallophos"/>
    <property type="match status" value="1"/>
</dbReference>
<organism evidence="3 4">
    <name type="scientific">Chitinophaga agrisoli</name>
    <dbReference type="NCBI Taxonomy" id="2607653"/>
    <lineage>
        <taxon>Bacteria</taxon>
        <taxon>Pseudomonadati</taxon>
        <taxon>Bacteroidota</taxon>
        <taxon>Chitinophagia</taxon>
        <taxon>Chitinophagales</taxon>
        <taxon>Chitinophagaceae</taxon>
        <taxon>Chitinophaga</taxon>
    </lineage>
</organism>
<evidence type="ECO:0000256" key="1">
    <source>
        <dbReference type="SAM" id="SignalP"/>
    </source>
</evidence>
<dbReference type="Gene3D" id="3.60.21.10">
    <property type="match status" value="1"/>
</dbReference>
<feature type="domain" description="Thioredoxin" evidence="2">
    <location>
        <begin position="354"/>
        <end position="503"/>
    </location>
</feature>
<dbReference type="PANTHER" id="PTHR46546:SF4">
    <property type="entry name" value="SHEWANELLA-LIKE PROTEIN PHOSPHATASE 1"/>
    <property type="match status" value="1"/>
</dbReference>
<dbReference type="InterPro" id="IPR004843">
    <property type="entry name" value="Calcineurin-like_PHP"/>
</dbReference>
<protein>
    <submittedName>
        <fullName evidence="3">Redoxin domain-containing protein</fullName>
    </submittedName>
</protein>
<dbReference type="Pfam" id="PF00578">
    <property type="entry name" value="AhpC-TSA"/>
    <property type="match status" value="1"/>
</dbReference>
<proteinExistence type="predicted"/>
<keyword evidence="4" id="KW-1185">Reference proteome</keyword>
<dbReference type="RefSeq" id="WP_149840912.1">
    <property type="nucleotide sequence ID" value="NZ_VUOC01000004.1"/>
</dbReference>
<evidence type="ECO:0000313" key="4">
    <source>
        <dbReference type="Proteomes" id="UP000324611"/>
    </source>
</evidence>